<accession>A0AAV9JRV7</accession>
<feature type="region of interest" description="Disordered" evidence="1">
    <location>
        <begin position="312"/>
        <end position="418"/>
    </location>
</feature>
<protein>
    <submittedName>
        <fullName evidence="2">Uncharacterized protein</fullName>
    </submittedName>
</protein>
<evidence type="ECO:0000313" key="3">
    <source>
        <dbReference type="Proteomes" id="UP001324427"/>
    </source>
</evidence>
<name>A0AAV9JRV7_9PEZI</name>
<evidence type="ECO:0000313" key="2">
    <source>
        <dbReference type="EMBL" id="KAK4548200.1"/>
    </source>
</evidence>
<keyword evidence="3" id="KW-1185">Reference proteome</keyword>
<gene>
    <name evidence="2" type="ORF">LTR36_010069</name>
</gene>
<proteinExistence type="predicted"/>
<reference evidence="2 3" key="1">
    <citation type="submission" date="2021-11" db="EMBL/GenBank/DDBJ databases">
        <title>Black yeast isolated from Biological Soil Crust.</title>
        <authorList>
            <person name="Kurbessoian T."/>
        </authorList>
    </citation>
    <scope>NUCLEOTIDE SEQUENCE [LARGE SCALE GENOMIC DNA]</scope>
    <source>
        <strain evidence="2 3">CCFEE 5522</strain>
    </source>
</reference>
<sequence length="476" mass="50350">MAHPQMFATFSELYNEHAEIEKNQIDLQGEINTAAKQKECAVNSCGVLQGKVTATQHDVNEAEGAAAATASRLALEQEALAIKKEALATVAKKLVGANEQKRASEDTLAKLQAESAEEVTRKQDHHNKLENAISTYPVWAEGLKVLRLSTSVPNDAGPGPEPNVPDTHPVASPDVLDAHTVADADMPDTHTVTGLPETPSHPTMAVTDSHIDDTLDEIVVHRPNSAATSNTVVAASPQVIVTTKAPLLHFVHDDGNLYAIPGAALACGANAFSEAPQAFDGPEGILKHFTEAHQSDLRAGFGGKIPTTRVYSGSAQWKGRQPVTETGPRAKKSVQKKSAAASVMEAAPAEPKVKKLGRPRKINAESGDGDSLASLTSDGRKRPAAADSGNATMRGGAKRRQTMHHQRLASQWDEPKDALADADQLSVDELAHSPEGVQGETGAGKKVHFADKLEVSGKKGPSGKLLFYQGRNVLGS</sequence>
<evidence type="ECO:0000256" key="1">
    <source>
        <dbReference type="SAM" id="MobiDB-lite"/>
    </source>
</evidence>
<organism evidence="2 3">
    <name type="scientific">Oleoguttula mirabilis</name>
    <dbReference type="NCBI Taxonomy" id="1507867"/>
    <lineage>
        <taxon>Eukaryota</taxon>
        <taxon>Fungi</taxon>
        <taxon>Dikarya</taxon>
        <taxon>Ascomycota</taxon>
        <taxon>Pezizomycotina</taxon>
        <taxon>Dothideomycetes</taxon>
        <taxon>Dothideomycetidae</taxon>
        <taxon>Mycosphaerellales</taxon>
        <taxon>Teratosphaeriaceae</taxon>
        <taxon>Oleoguttula</taxon>
    </lineage>
</organism>
<dbReference type="AlphaFoldDB" id="A0AAV9JRV7"/>
<feature type="compositionally biased region" description="Low complexity" evidence="1">
    <location>
        <begin position="336"/>
        <end position="350"/>
    </location>
</feature>
<dbReference type="Proteomes" id="UP001324427">
    <property type="component" value="Unassembled WGS sequence"/>
</dbReference>
<comment type="caution">
    <text evidence="2">The sequence shown here is derived from an EMBL/GenBank/DDBJ whole genome shotgun (WGS) entry which is preliminary data.</text>
</comment>
<feature type="compositionally biased region" description="Basic residues" evidence="1">
    <location>
        <begin position="396"/>
        <end position="407"/>
    </location>
</feature>
<dbReference type="EMBL" id="JAVFHQ010000008">
    <property type="protein sequence ID" value="KAK4548200.1"/>
    <property type="molecule type" value="Genomic_DNA"/>
</dbReference>